<evidence type="ECO:0000313" key="2">
    <source>
        <dbReference type="Proteomes" id="UP001246858"/>
    </source>
</evidence>
<name>A0ACC6KQW8_9SPHI</name>
<protein>
    <submittedName>
        <fullName evidence="1">Dienelactone hydrolase</fullName>
    </submittedName>
</protein>
<proteinExistence type="predicted"/>
<keyword evidence="2" id="KW-1185">Reference proteome</keyword>
<organism evidence="1 2">
    <name type="scientific">Pedobacter africanus</name>
    <dbReference type="NCBI Taxonomy" id="151894"/>
    <lineage>
        <taxon>Bacteria</taxon>
        <taxon>Pseudomonadati</taxon>
        <taxon>Bacteroidota</taxon>
        <taxon>Sphingobacteriia</taxon>
        <taxon>Sphingobacteriales</taxon>
        <taxon>Sphingobacteriaceae</taxon>
        <taxon>Pedobacter</taxon>
    </lineage>
</organism>
<gene>
    <name evidence="1" type="ORF">J2X78_000112</name>
</gene>
<evidence type="ECO:0000313" key="1">
    <source>
        <dbReference type="EMBL" id="MDR6781560.1"/>
    </source>
</evidence>
<dbReference type="Proteomes" id="UP001246858">
    <property type="component" value="Unassembled WGS sequence"/>
</dbReference>
<reference evidence="1" key="1">
    <citation type="submission" date="2023-07" db="EMBL/GenBank/DDBJ databases">
        <title>Sorghum-associated microbial communities from plants grown in Nebraska, USA.</title>
        <authorList>
            <person name="Schachtman D."/>
        </authorList>
    </citation>
    <scope>NUCLEOTIDE SEQUENCE</scope>
    <source>
        <strain evidence="1">2697</strain>
    </source>
</reference>
<keyword evidence="1" id="KW-0378">Hydrolase</keyword>
<comment type="caution">
    <text evidence="1">The sequence shown here is derived from an EMBL/GenBank/DDBJ whole genome shotgun (WGS) entry which is preliminary data.</text>
</comment>
<dbReference type="EMBL" id="JAVDTF010000001">
    <property type="protein sequence ID" value="MDR6781560.1"/>
    <property type="molecule type" value="Genomic_DNA"/>
</dbReference>
<accession>A0ACC6KQW8</accession>
<sequence length="404" mass="45011">MLTRYQIILLTAVWGIITMPRGNAQIKHTLWDTKEIYNIPSYKILSTDSAIGIIYKGLSYKGQAKNVYAFYASPGTLSGNRTDDKQLPAVVLVHGGGGTAFKNWAIMWAKKGYAAIAMDLRGNDFNKKHIAGGFDEPESGTPYFTITPNLNEQWMYQAIGDVLLAHNLIRSFKEVDSNRTALTGISWGGIISCALAGIDDRYKAVVPVYGCGYLFYNTAMCKDLAKLGKTDSATWVKQYDPSQYLKKAKMPILFVNGTNDSHFYLDSYAKTYSSVKNRSLSVKIGLKHNHSYGWANKEIFTFIDSYLNHTAPLPAMQAPKFSGNKITAIFKAAAPVDKAYLNYTTDASPLIKDKKWERIELKTENNKITLPGLPAGTNIWYLSVTDSRGMEVSGDLQWKTVINH</sequence>